<name>F6DC07_THICA</name>
<dbReference type="GO" id="GO:0031119">
    <property type="term" value="P:tRNA pseudouridine synthesis"/>
    <property type="evidence" value="ECO:0007669"/>
    <property type="project" value="UniProtKB-UniRule"/>
</dbReference>
<dbReference type="Proteomes" id="UP000009232">
    <property type="component" value="Chromosome"/>
</dbReference>
<sequence length="260" mass="29301">MHRWALGIEYVGTAYCGWQRQGHCDSVQGQLEKALSTIAQETIDVHCAGRTDAGVHGLGQVVHFDTQSIRPHSAWVQGANTQLPRDIRVTWAHQVDEGFHARFSAQARQYRYVIYNRAQPSALLYGRTYWERHPLDAKAMNIAGQALLGEQDFSSFRAAQCQAQHGQRNIQLLCVSRREDFVHIDIKANAFVHHMVRNIAGTLMQIGRGDKPISWAGELLALKDRTQAYATAPAEGLYFVKAFYPESFSLPQLAVNEVLW</sequence>
<comment type="caution">
    <text evidence="4">Lacks conserved residue(s) required for the propagation of feature annotation.</text>
</comment>
<evidence type="ECO:0000313" key="10">
    <source>
        <dbReference type="Proteomes" id="UP000009232"/>
    </source>
</evidence>
<dbReference type="PIRSF" id="PIRSF001430">
    <property type="entry name" value="tRNA_psdUrid_synth"/>
    <property type="match status" value="1"/>
</dbReference>
<reference evidence="9 10" key="1">
    <citation type="submission" date="2011-05" db="EMBL/GenBank/DDBJ databases">
        <title>Complete sequence of Thioalkalimicrobium cyclicum ALM1.</title>
        <authorList>
            <consortium name="US DOE Joint Genome Institute"/>
            <person name="Lucas S."/>
            <person name="Han J."/>
            <person name="Lapidus A."/>
            <person name="Cheng J.-F."/>
            <person name="Goodwin L."/>
            <person name="Pitluck S."/>
            <person name="Peters L."/>
            <person name="Mikhailova N."/>
            <person name="Davenport K."/>
            <person name="Han C."/>
            <person name="Tapia R."/>
            <person name="Land M."/>
            <person name="Hauser L."/>
            <person name="Kyrpides N."/>
            <person name="Ivanova N."/>
            <person name="Pagani I."/>
            <person name="Kappler U."/>
            <person name="Woyke T."/>
        </authorList>
    </citation>
    <scope>NUCLEOTIDE SEQUENCE [LARGE SCALE GENOMIC DNA]</scope>
    <source>
        <strain evidence="10">DSM 14477 / JCM 11371 / ALM1</strain>
    </source>
</reference>
<dbReference type="SUPFAM" id="SSF55120">
    <property type="entry name" value="Pseudouridine synthase"/>
    <property type="match status" value="1"/>
</dbReference>
<comment type="catalytic activity">
    <reaction evidence="4 7">
        <text>uridine(38/39/40) in tRNA = pseudouridine(38/39/40) in tRNA</text>
        <dbReference type="Rhea" id="RHEA:22376"/>
        <dbReference type="Rhea" id="RHEA-COMP:10085"/>
        <dbReference type="Rhea" id="RHEA-COMP:10087"/>
        <dbReference type="ChEBI" id="CHEBI:65314"/>
        <dbReference type="ChEBI" id="CHEBI:65315"/>
        <dbReference type="EC" id="5.4.99.12"/>
    </reaction>
</comment>
<dbReference type="Pfam" id="PF01416">
    <property type="entry name" value="PseudoU_synth_1"/>
    <property type="match status" value="2"/>
</dbReference>
<accession>F6DC07</accession>
<keyword evidence="10" id="KW-1185">Reference proteome</keyword>
<dbReference type="EMBL" id="CP002776">
    <property type="protein sequence ID" value="AEG31393.1"/>
    <property type="molecule type" value="Genomic_DNA"/>
</dbReference>
<evidence type="ECO:0000313" key="9">
    <source>
        <dbReference type="EMBL" id="AEG31393.1"/>
    </source>
</evidence>
<evidence type="ECO:0000256" key="2">
    <source>
        <dbReference type="ARBA" id="ARBA00022694"/>
    </source>
</evidence>
<organism evidence="9 10">
    <name type="scientific">Thiomicrospira cyclica (strain DSM 14477 / JCM 11371 / ALM1)</name>
    <name type="common">Thioalkalimicrobium cyclicum</name>
    <dbReference type="NCBI Taxonomy" id="717773"/>
    <lineage>
        <taxon>Bacteria</taxon>
        <taxon>Pseudomonadati</taxon>
        <taxon>Pseudomonadota</taxon>
        <taxon>Gammaproteobacteria</taxon>
        <taxon>Thiotrichales</taxon>
        <taxon>Piscirickettsiaceae</taxon>
        <taxon>Thiomicrospira</taxon>
    </lineage>
</organism>
<feature type="active site" description="Nucleophile" evidence="4 5">
    <location>
        <position position="52"/>
    </location>
</feature>
<evidence type="ECO:0000256" key="7">
    <source>
        <dbReference type="RuleBase" id="RU003792"/>
    </source>
</evidence>
<dbReference type="Gene3D" id="3.30.70.580">
    <property type="entry name" value="Pseudouridine synthase I, catalytic domain, N-terminal subdomain"/>
    <property type="match status" value="1"/>
</dbReference>
<dbReference type="STRING" id="717773.Thicy_0621"/>
<feature type="binding site" evidence="4 6">
    <location>
        <position position="110"/>
    </location>
    <ligand>
        <name>substrate</name>
    </ligand>
</feature>
<feature type="domain" description="Pseudouridine synthase I TruA alpha/beta" evidence="8">
    <location>
        <begin position="9"/>
        <end position="103"/>
    </location>
</feature>
<dbReference type="CDD" id="cd02570">
    <property type="entry name" value="PseudoU_synth_EcTruA"/>
    <property type="match status" value="1"/>
</dbReference>
<keyword evidence="2 4" id="KW-0819">tRNA processing</keyword>
<dbReference type="RefSeq" id="WP_013835174.1">
    <property type="nucleotide sequence ID" value="NC_015581.1"/>
</dbReference>
<dbReference type="AlphaFoldDB" id="F6DC07"/>
<dbReference type="GO" id="GO:0003723">
    <property type="term" value="F:RNA binding"/>
    <property type="evidence" value="ECO:0007669"/>
    <property type="project" value="InterPro"/>
</dbReference>
<evidence type="ECO:0000256" key="1">
    <source>
        <dbReference type="ARBA" id="ARBA00009375"/>
    </source>
</evidence>
<dbReference type="InterPro" id="IPR020097">
    <property type="entry name" value="PsdUridine_synth_TruA_a/b_dom"/>
</dbReference>
<evidence type="ECO:0000256" key="4">
    <source>
        <dbReference type="HAMAP-Rule" id="MF_00171"/>
    </source>
</evidence>
<dbReference type="GO" id="GO:0160147">
    <property type="term" value="F:tRNA pseudouridine(38-40) synthase activity"/>
    <property type="evidence" value="ECO:0007669"/>
    <property type="project" value="UniProtKB-EC"/>
</dbReference>
<proteinExistence type="inferred from homology"/>
<dbReference type="InterPro" id="IPR001406">
    <property type="entry name" value="PsdUridine_synth_TruA"/>
</dbReference>
<dbReference type="FunFam" id="3.30.70.580:FF:000001">
    <property type="entry name" value="tRNA pseudouridine synthase A"/>
    <property type="match status" value="1"/>
</dbReference>
<dbReference type="NCBIfam" id="TIGR00071">
    <property type="entry name" value="hisT_truA"/>
    <property type="match status" value="1"/>
</dbReference>
<dbReference type="EC" id="5.4.99.12" evidence="4"/>
<dbReference type="InterPro" id="IPR020095">
    <property type="entry name" value="PsdUridine_synth_TruA_C"/>
</dbReference>
<comment type="function">
    <text evidence="4">Formation of pseudouridine at positions 38, 39 and 40 in the anticodon stem and loop of transfer RNAs.</text>
</comment>
<evidence type="ECO:0000259" key="8">
    <source>
        <dbReference type="Pfam" id="PF01416"/>
    </source>
</evidence>
<evidence type="ECO:0000256" key="6">
    <source>
        <dbReference type="PIRSR" id="PIRSR001430-2"/>
    </source>
</evidence>
<dbReference type="PANTHER" id="PTHR11142">
    <property type="entry name" value="PSEUDOURIDYLATE SYNTHASE"/>
    <property type="match status" value="1"/>
</dbReference>
<dbReference type="KEGG" id="tcy:Thicy_0621"/>
<dbReference type="InterPro" id="IPR020094">
    <property type="entry name" value="TruA/RsuA/RluB/E/F_N"/>
</dbReference>
<dbReference type="InterPro" id="IPR020103">
    <property type="entry name" value="PsdUridine_synth_cat_dom_sf"/>
</dbReference>
<dbReference type="eggNOG" id="COG0101">
    <property type="taxonomic scope" value="Bacteria"/>
</dbReference>
<evidence type="ECO:0000256" key="5">
    <source>
        <dbReference type="PIRSR" id="PIRSR001430-1"/>
    </source>
</evidence>
<dbReference type="HOGENOM" id="CLU_014673_0_2_6"/>
<dbReference type="Gene3D" id="3.30.70.660">
    <property type="entry name" value="Pseudouridine synthase I, catalytic domain, C-terminal subdomain"/>
    <property type="match status" value="1"/>
</dbReference>
<keyword evidence="3 4" id="KW-0413">Isomerase</keyword>
<dbReference type="OrthoDB" id="9811823at2"/>
<protein>
    <recommendedName>
        <fullName evidence="4">tRNA pseudouridine synthase A</fullName>
        <ecNumber evidence="4">5.4.99.12</ecNumber>
    </recommendedName>
    <alternativeName>
        <fullName evidence="4">tRNA pseudouridine(38-40) synthase</fullName>
    </alternativeName>
    <alternativeName>
        <fullName evidence="4">tRNA pseudouridylate synthase I</fullName>
    </alternativeName>
    <alternativeName>
        <fullName evidence="4">tRNA-uridine isomerase I</fullName>
    </alternativeName>
</protein>
<comment type="subunit">
    <text evidence="4">Homodimer.</text>
</comment>
<comment type="similarity">
    <text evidence="1 4 7">Belongs to the tRNA pseudouridine synthase TruA family.</text>
</comment>
<feature type="domain" description="Pseudouridine synthase I TruA alpha/beta" evidence="8">
    <location>
        <begin position="145"/>
        <end position="245"/>
    </location>
</feature>
<dbReference type="HAMAP" id="MF_00171">
    <property type="entry name" value="TruA"/>
    <property type="match status" value="1"/>
</dbReference>
<gene>
    <name evidence="4" type="primary">truA</name>
    <name evidence="9" type="ordered locus">Thicy_0621</name>
</gene>
<evidence type="ECO:0000256" key="3">
    <source>
        <dbReference type="ARBA" id="ARBA00023235"/>
    </source>
</evidence>
<dbReference type="PANTHER" id="PTHR11142:SF0">
    <property type="entry name" value="TRNA PSEUDOURIDINE SYNTHASE-LIKE 1"/>
    <property type="match status" value="1"/>
</dbReference>